<dbReference type="Proteomes" id="UP000766904">
    <property type="component" value="Unassembled WGS sequence"/>
</dbReference>
<evidence type="ECO:0000259" key="1">
    <source>
        <dbReference type="Pfam" id="PF07760"/>
    </source>
</evidence>
<dbReference type="EMBL" id="PHNJ01000018">
    <property type="protein sequence ID" value="TYL36403.1"/>
    <property type="molecule type" value="Genomic_DNA"/>
</dbReference>
<evidence type="ECO:0000313" key="2">
    <source>
        <dbReference type="EMBL" id="TYL36403.1"/>
    </source>
</evidence>
<evidence type="ECO:0000313" key="3">
    <source>
        <dbReference type="Proteomes" id="UP000766904"/>
    </source>
</evidence>
<comment type="caution">
    <text evidence="2">The sequence shown here is derived from an EMBL/GenBank/DDBJ whole genome shotgun (WGS) entry which is preliminary data.</text>
</comment>
<feature type="domain" description="DUF1616" evidence="1">
    <location>
        <begin position="6"/>
        <end position="145"/>
    </location>
</feature>
<dbReference type="Pfam" id="PF07760">
    <property type="entry name" value="DUF1616"/>
    <property type="match status" value="1"/>
</dbReference>
<reference evidence="2" key="1">
    <citation type="submission" date="2017-11" db="EMBL/GenBank/DDBJ databases">
        <authorList>
            <person name="Kajale S.C."/>
            <person name="Sharma A."/>
        </authorList>
    </citation>
    <scope>NUCLEOTIDE SEQUENCE</scope>
    <source>
        <strain evidence="2">LS1_42</strain>
    </source>
</reference>
<sequence>MRTNPKTILTVALGLALLVSLGGVGYVAVTPQEYPEDAFTEFYVLDATGEADEYPTNLSVDESGTIIVGVTNHEFEEKTYTIVLVLDDNVVDHETLTLDHEQTWEDPFLFSPDDEGEFELEILLYESESPNLQDEPYRSLQLQVTVTE</sequence>
<keyword evidence="3" id="KW-1185">Reference proteome</keyword>
<dbReference type="OrthoDB" id="82282at2157"/>
<proteinExistence type="predicted"/>
<gene>
    <name evidence="2" type="ORF">CV102_22525</name>
</gene>
<dbReference type="InterPro" id="IPR011674">
    <property type="entry name" value="DUF1616"/>
</dbReference>
<organism evidence="2 3">
    <name type="scientific">Natronococcus pandeyae</name>
    <dbReference type="NCBI Taxonomy" id="2055836"/>
    <lineage>
        <taxon>Archaea</taxon>
        <taxon>Methanobacteriati</taxon>
        <taxon>Methanobacteriota</taxon>
        <taxon>Stenosarchaea group</taxon>
        <taxon>Halobacteria</taxon>
        <taxon>Halobacteriales</taxon>
        <taxon>Natrialbaceae</taxon>
        <taxon>Natronococcus</taxon>
    </lineage>
</organism>
<dbReference type="RefSeq" id="WP_148860239.1">
    <property type="nucleotide sequence ID" value="NZ_PHNJ01000018.1"/>
</dbReference>
<name>A0A8J8Q0S7_9EURY</name>
<dbReference type="AlphaFoldDB" id="A0A8J8Q0S7"/>
<accession>A0A8J8Q0S7</accession>
<protein>
    <recommendedName>
        <fullName evidence="1">DUF1616 domain-containing protein</fullName>
    </recommendedName>
</protein>